<dbReference type="GO" id="GO:0016491">
    <property type="term" value="F:oxidoreductase activity"/>
    <property type="evidence" value="ECO:0007669"/>
    <property type="project" value="InterPro"/>
</dbReference>
<dbReference type="RefSeq" id="WP_138600607.1">
    <property type="nucleotide sequence ID" value="NZ_VCIA01000001.1"/>
</dbReference>
<accession>A0A5S3QGE0</accession>
<keyword evidence="5" id="KW-0520">NAD</keyword>
<dbReference type="Gene3D" id="3.50.50.60">
    <property type="entry name" value="FAD/NAD(P)-binding domain"/>
    <property type="match status" value="1"/>
</dbReference>
<reference evidence="7 8" key="1">
    <citation type="submission" date="2019-05" db="EMBL/GenBank/DDBJ databases">
        <title>Genomic analysis of Lentibacillus sp. NKC220-2.</title>
        <authorList>
            <person name="Oh Y.J."/>
        </authorList>
    </citation>
    <scope>NUCLEOTIDE SEQUENCE [LARGE SCALE GENOMIC DNA]</scope>
    <source>
        <strain evidence="7 8">NKC220-2</strain>
    </source>
</reference>
<evidence type="ECO:0000313" key="7">
    <source>
        <dbReference type="EMBL" id="TMN20877.1"/>
    </source>
</evidence>
<evidence type="ECO:0000313" key="8">
    <source>
        <dbReference type="Proteomes" id="UP000306980"/>
    </source>
</evidence>
<keyword evidence="3" id="KW-0274">FAD</keyword>
<gene>
    <name evidence="7" type="ORF">FFL34_01175</name>
</gene>
<evidence type="ECO:0000259" key="6">
    <source>
        <dbReference type="Pfam" id="PF01593"/>
    </source>
</evidence>
<keyword evidence="1" id="KW-0285">Flavoprotein</keyword>
<sequence length="507" mass="57732">MYIFRKRPRFPKNNQYDVIVIGSGIGGLSSAAYLAQQGYSVLVVERHYRVGGYAHAFRRKKYFFDSAVRIVAGAEEGGLLDQLLDKAGLANELSFIKLDDVYTAYYPDLHFTVPSHVEGLIDKYAELFPHERENIETLVREMEGVYSATSDLLLADNPFKFLSDKYIRKYSTMTFHDMVSGFLKDPKAVYTFSTLWTHYGVPPTEGSAMYFSYAIMNYFKDGIYYLEGSFQKLANAFVDRIEELNGEVCLRNEVNNIVVEDKQVKGVELQTGEYVQAPMIVCNGDMLKMMNELVGEEHFPKRYKKRISRLSHSLSAFEVFLGVDLPMEQYDVGHETFIYDDYKYEKFVENHLNLGEIGPEGLQGIAISCPTLADPSLAPEGKHTVIITTLVPYDIGENWKEVKPDYEEKMIQMAERVIPNLSQHLEWVESATPLTMERYTNNSFGSIYGWEQNVNQMSSRPQHETPIDGLYLSGQWTDPGGSVVSVILSGYKLSKKITSKTMQMQTT</sequence>
<feature type="domain" description="Amine oxidase" evidence="6">
    <location>
        <begin position="25"/>
        <end position="492"/>
    </location>
</feature>
<dbReference type="SUPFAM" id="SSF51905">
    <property type="entry name" value="FAD/NAD(P)-binding domain"/>
    <property type="match status" value="1"/>
</dbReference>
<dbReference type="PANTHER" id="PTHR46091:SF3">
    <property type="entry name" value="AMINE OXIDASE DOMAIN-CONTAINING PROTEIN"/>
    <property type="match status" value="1"/>
</dbReference>
<dbReference type="InterPro" id="IPR036188">
    <property type="entry name" value="FAD/NAD-bd_sf"/>
</dbReference>
<dbReference type="AlphaFoldDB" id="A0A5S3QGE0"/>
<dbReference type="EMBL" id="VCIA01000001">
    <property type="protein sequence ID" value="TMN20877.1"/>
    <property type="molecule type" value="Genomic_DNA"/>
</dbReference>
<comment type="caution">
    <text evidence="7">The sequence shown here is derived from an EMBL/GenBank/DDBJ whole genome shotgun (WGS) entry which is preliminary data.</text>
</comment>
<proteinExistence type="predicted"/>
<dbReference type="PANTHER" id="PTHR46091">
    <property type="entry name" value="BLR7054 PROTEIN"/>
    <property type="match status" value="1"/>
</dbReference>
<evidence type="ECO:0000256" key="3">
    <source>
        <dbReference type="ARBA" id="ARBA00022827"/>
    </source>
</evidence>
<evidence type="ECO:0000256" key="2">
    <source>
        <dbReference type="ARBA" id="ARBA00022729"/>
    </source>
</evidence>
<dbReference type="OrthoDB" id="269318at2"/>
<dbReference type="Gene3D" id="3.90.660.50">
    <property type="match status" value="1"/>
</dbReference>
<dbReference type="Pfam" id="PF01593">
    <property type="entry name" value="Amino_oxidase"/>
    <property type="match status" value="1"/>
</dbReference>
<protein>
    <submittedName>
        <fullName evidence="7">NAD(P)/FAD-dependent oxidoreductase</fullName>
    </submittedName>
</protein>
<evidence type="ECO:0000256" key="4">
    <source>
        <dbReference type="ARBA" id="ARBA00022857"/>
    </source>
</evidence>
<dbReference type="Proteomes" id="UP000306980">
    <property type="component" value="Unassembled WGS sequence"/>
</dbReference>
<organism evidence="7 8">
    <name type="scientific">Lentibacillus cibarius</name>
    <dbReference type="NCBI Taxonomy" id="2583219"/>
    <lineage>
        <taxon>Bacteria</taxon>
        <taxon>Bacillati</taxon>
        <taxon>Bacillota</taxon>
        <taxon>Bacilli</taxon>
        <taxon>Bacillales</taxon>
        <taxon>Bacillaceae</taxon>
        <taxon>Lentibacillus</taxon>
    </lineage>
</organism>
<evidence type="ECO:0000256" key="5">
    <source>
        <dbReference type="ARBA" id="ARBA00023027"/>
    </source>
</evidence>
<keyword evidence="4" id="KW-0521">NADP</keyword>
<name>A0A5S3QGE0_9BACI</name>
<dbReference type="InterPro" id="IPR052206">
    <property type="entry name" value="Retinol_saturase"/>
</dbReference>
<keyword evidence="2" id="KW-0732">Signal</keyword>
<evidence type="ECO:0000256" key="1">
    <source>
        <dbReference type="ARBA" id="ARBA00022630"/>
    </source>
</evidence>
<dbReference type="InterPro" id="IPR002937">
    <property type="entry name" value="Amino_oxidase"/>
</dbReference>